<sequence length="325" mass="37206">MNTEREKTTLPSEDRNVQLKTSDVYRVDQNLPKRFNNPDCFQGYSKKTIHPFYRTTNQTYGGRKPTIHEMPTAFHGDSRRFTEHLLKSGMYRDTRLNTFVDTGRIMMPSATIESQDRVRYHQLQSRSKSNQAQWAITHHSPTRPLTWPQAGPCSCYWSSVLLALPFEQGMAHHHFLVHWQICIPPFQRGLFKTRVITTLDHLQGVGVELADHDVSRVLIGGVHRPQPPLIHHQVNVRVASPGIVNTCDGKSQLRGLLLVQTPSASSFSTLCNSVQVKAVRQEGVDCGLRQVCIGYVEWDRQVCVGYVEWDRQVCVGYVEWDRQVD</sequence>
<dbReference type="Proteomes" id="UP000824540">
    <property type="component" value="Unassembled WGS sequence"/>
</dbReference>
<dbReference type="GO" id="GO:0035082">
    <property type="term" value="P:axoneme assembly"/>
    <property type="evidence" value="ECO:0007669"/>
    <property type="project" value="InterPro"/>
</dbReference>
<protein>
    <submittedName>
        <fullName evidence="6">Uncharacterized protein</fullName>
    </submittedName>
</protein>
<dbReference type="InterPro" id="IPR026507">
    <property type="entry name" value="PIRC1/2"/>
</dbReference>
<reference evidence="6" key="1">
    <citation type="thesis" date="2021" institute="BYU ScholarsArchive" country="Provo, UT, USA">
        <title>Applications of and Algorithms for Genome Assembly and Genomic Analyses with an Emphasis on Marine Teleosts.</title>
        <authorList>
            <person name="Pickett B.D."/>
        </authorList>
    </citation>
    <scope>NUCLEOTIDE SEQUENCE</scope>
    <source>
        <strain evidence="6">HI-2016</strain>
    </source>
</reference>
<evidence type="ECO:0000256" key="1">
    <source>
        <dbReference type="ARBA" id="ARBA00004430"/>
    </source>
</evidence>
<gene>
    <name evidence="6" type="ORF">JZ751_001261</name>
</gene>
<keyword evidence="2" id="KW-0963">Cytoplasm</keyword>
<organism evidence="6 7">
    <name type="scientific">Albula glossodonta</name>
    <name type="common">roundjaw bonefish</name>
    <dbReference type="NCBI Taxonomy" id="121402"/>
    <lineage>
        <taxon>Eukaryota</taxon>
        <taxon>Metazoa</taxon>
        <taxon>Chordata</taxon>
        <taxon>Craniata</taxon>
        <taxon>Vertebrata</taxon>
        <taxon>Euteleostomi</taxon>
        <taxon>Actinopterygii</taxon>
        <taxon>Neopterygii</taxon>
        <taxon>Teleostei</taxon>
        <taxon>Albuliformes</taxon>
        <taxon>Albulidae</taxon>
        <taxon>Albula</taxon>
    </lineage>
</organism>
<evidence type="ECO:0000256" key="2">
    <source>
        <dbReference type="ARBA" id="ARBA00022490"/>
    </source>
</evidence>
<comment type="similarity">
    <text evidence="5">Belongs to the PIERCE1 family.</text>
</comment>
<feature type="non-terminal residue" evidence="6">
    <location>
        <position position="1"/>
    </location>
</feature>
<evidence type="ECO:0000256" key="4">
    <source>
        <dbReference type="ARBA" id="ARBA00023273"/>
    </source>
</evidence>
<keyword evidence="3" id="KW-0206">Cytoskeleton</keyword>
<proteinExistence type="inferred from homology"/>
<evidence type="ECO:0000256" key="5">
    <source>
        <dbReference type="ARBA" id="ARBA00038014"/>
    </source>
</evidence>
<dbReference type="EMBL" id="JAFBMS010000002">
    <property type="protein sequence ID" value="KAG9354550.1"/>
    <property type="molecule type" value="Genomic_DNA"/>
</dbReference>
<keyword evidence="7" id="KW-1185">Reference proteome</keyword>
<accession>A0A8T2PT74</accession>
<comment type="caution">
    <text evidence="6">The sequence shown here is derived from an EMBL/GenBank/DDBJ whole genome shotgun (WGS) entry which is preliminary data.</text>
</comment>
<dbReference type="OrthoDB" id="546383at2759"/>
<dbReference type="PANTHER" id="PTHR20899">
    <property type="entry name" value="PIERCE HOMOLOG"/>
    <property type="match status" value="1"/>
</dbReference>
<evidence type="ECO:0000256" key="3">
    <source>
        <dbReference type="ARBA" id="ARBA00023212"/>
    </source>
</evidence>
<dbReference type="GO" id="GO:0005879">
    <property type="term" value="C:axonemal microtubule"/>
    <property type="evidence" value="ECO:0007669"/>
    <property type="project" value="InterPro"/>
</dbReference>
<name>A0A8T2PT74_9TELE</name>
<comment type="subcellular location">
    <subcellularLocation>
        <location evidence="1">Cytoplasm</location>
        <location evidence="1">Cytoskeleton</location>
        <location evidence="1">Cilium axoneme</location>
    </subcellularLocation>
</comment>
<evidence type="ECO:0000313" key="6">
    <source>
        <dbReference type="EMBL" id="KAG9354550.1"/>
    </source>
</evidence>
<dbReference type="AlphaFoldDB" id="A0A8T2PT74"/>
<keyword evidence="4" id="KW-0966">Cell projection</keyword>
<evidence type="ECO:0000313" key="7">
    <source>
        <dbReference type="Proteomes" id="UP000824540"/>
    </source>
</evidence>
<dbReference type="Pfam" id="PF14892">
    <property type="entry name" value="PIRC1_2"/>
    <property type="match status" value="1"/>
</dbReference>
<dbReference type="PANTHER" id="PTHR20899:SF1">
    <property type="entry name" value="PIERCER OF MICROTUBULE WALL 1 PROTEIN"/>
    <property type="match status" value="1"/>
</dbReference>